<accession>A0A803QRV9</accession>
<feature type="region of interest" description="Disordered" evidence="1">
    <location>
        <begin position="69"/>
        <end position="95"/>
    </location>
</feature>
<reference evidence="2" key="1">
    <citation type="submission" date="2021-03" db="UniProtKB">
        <authorList>
            <consortium name="EnsemblPlants"/>
        </authorList>
    </citation>
    <scope>IDENTIFICATION</scope>
</reference>
<dbReference type="Gramene" id="evm.model.ctgX2.25">
    <property type="protein sequence ID" value="cds.evm.model.ctgX2.25"/>
    <property type="gene ID" value="evm.TU.ctgX2.25"/>
</dbReference>
<evidence type="ECO:0000256" key="1">
    <source>
        <dbReference type="SAM" id="MobiDB-lite"/>
    </source>
</evidence>
<dbReference type="AlphaFoldDB" id="A0A803QRV9"/>
<dbReference type="EnsemblPlants" id="evm.model.ctgX2.25">
    <property type="protein sequence ID" value="cds.evm.model.ctgX2.25"/>
    <property type="gene ID" value="evm.TU.ctgX2.25"/>
</dbReference>
<keyword evidence="3" id="KW-1185">Reference proteome</keyword>
<evidence type="ECO:0000313" key="2">
    <source>
        <dbReference type="EnsemblPlants" id="cds.evm.model.ctgX2.25"/>
    </source>
</evidence>
<dbReference type="Proteomes" id="UP000596661">
    <property type="component" value="Unassembled WGS sequence"/>
</dbReference>
<organism evidence="2 3">
    <name type="scientific">Cannabis sativa</name>
    <name type="common">Hemp</name>
    <name type="synonym">Marijuana</name>
    <dbReference type="NCBI Taxonomy" id="3483"/>
    <lineage>
        <taxon>Eukaryota</taxon>
        <taxon>Viridiplantae</taxon>
        <taxon>Streptophyta</taxon>
        <taxon>Embryophyta</taxon>
        <taxon>Tracheophyta</taxon>
        <taxon>Spermatophyta</taxon>
        <taxon>Magnoliopsida</taxon>
        <taxon>eudicotyledons</taxon>
        <taxon>Gunneridae</taxon>
        <taxon>Pentapetalae</taxon>
        <taxon>rosids</taxon>
        <taxon>fabids</taxon>
        <taxon>Rosales</taxon>
        <taxon>Cannabaceae</taxon>
        <taxon>Cannabis</taxon>
    </lineage>
</organism>
<sequence length="95" mass="10364">MVLVQSRSEQNYSVRGSQVPHLDRQASAFHADCRDQSRSGSYLGVSDSVWIGMRRGGFRDSGPGLECNWGSGSESQFRTMSDLESVRAGSSDSES</sequence>
<name>A0A803QRV9_CANSA</name>
<proteinExistence type="predicted"/>
<protein>
    <submittedName>
        <fullName evidence="2">Uncharacterized protein</fullName>
    </submittedName>
</protein>
<feature type="compositionally biased region" description="Polar residues" evidence="1">
    <location>
        <begin position="70"/>
        <end position="79"/>
    </location>
</feature>
<evidence type="ECO:0000313" key="3">
    <source>
        <dbReference type="Proteomes" id="UP000596661"/>
    </source>
</evidence>